<dbReference type="Pfam" id="PF00440">
    <property type="entry name" value="TetR_N"/>
    <property type="match status" value="1"/>
</dbReference>
<proteinExistence type="predicted"/>
<dbReference type="PROSITE" id="PS50977">
    <property type="entry name" value="HTH_TETR_2"/>
    <property type="match status" value="1"/>
</dbReference>
<accession>A0ABQ3LEM1</accession>
<dbReference type="SUPFAM" id="SSF46689">
    <property type="entry name" value="Homeodomain-like"/>
    <property type="match status" value="1"/>
</dbReference>
<feature type="domain" description="HTH tetR-type" evidence="5">
    <location>
        <begin position="12"/>
        <end position="72"/>
    </location>
</feature>
<keyword evidence="2 4" id="KW-0238">DNA-binding</keyword>
<evidence type="ECO:0000259" key="5">
    <source>
        <dbReference type="PROSITE" id="PS50977"/>
    </source>
</evidence>
<dbReference type="RefSeq" id="WP_191254683.1">
    <property type="nucleotide sequence ID" value="NZ_BNAY01000002.1"/>
</dbReference>
<keyword evidence="3" id="KW-0804">Transcription</keyword>
<dbReference type="PRINTS" id="PR00455">
    <property type="entry name" value="HTHTETR"/>
</dbReference>
<dbReference type="InterPro" id="IPR050109">
    <property type="entry name" value="HTH-type_TetR-like_transc_reg"/>
</dbReference>
<keyword evidence="1" id="KW-0805">Transcription regulation</keyword>
<dbReference type="Pfam" id="PF13305">
    <property type="entry name" value="TetR_C_33"/>
    <property type="match status" value="1"/>
</dbReference>
<sequence length="192" mass="21091">MSVQERKERERADRERLIVATARELAEQQGWDAVTTRRLAERIEYSQPVLYSHFRGKREIIGAVALEGAAEMATALRSATSAADGPRARVAALARAYLDFAARNPAVYDAMFQLDGGLAFAQDDTPEPLKDAFAALLECLQEVAGDGVHPGLFTEVFWAALHGLATLSRAGRQPPEDTDRRTELLVDRLAVL</sequence>
<reference evidence="7" key="1">
    <citation type="journal article" date="2019" name="Int. J. Syst. Evol. Microbiol.">
        <title>The Global Catalogue of Microorganisms (GCM) 10K type strain sequencing project: providing services to taxonomists for standard genome sequencing and annotation.</title>
        <authorList>
            <consortium name="The Broad Institute Genomics Platform"/>
            <consortium name="The Broad Institute Genome Sequencing Center for Infectious Disease"/>
            <person name="Wu L."/>
            <person name="Ma J."/>
        </authorList>
    </citation>
    <scope>NUCLEOTIDE SEQUENCE [LARGE SCALE GENOMIC DNA]</scope>
    <source>
        <strain evidence="7">CGMCC 4.7683</strain>
    </source>
</reference>
<name>A0ABQ3LEM1_9PSEU</name>
<organism evidence="6 7">
    <name type="scientific">Amycolatopsis oliviviridis</name>
    <dbReference type="NCBI Taxonomy" id="1471590"/>
    <lineage>
        <taxon>Bacteria</taxon>
        <taxon>Bacillati</taxon>
        <taxon>Actinomycetota</taxon>
        <taxon>Actinomycetes</taxon>
        <taxon>Pseudonocardiales</taxon>
        <taxon>Pseudonocardiaceae</taxon>
        <taxon>Amycolatopsis</taxon>
    </lineage>
</organism>
<dbReference type="EMBL" id="BNAY01000002">
    <property type="protein sequence ID" value="GHH13377.1"/>
    <property type="molecule type" value="Genomic_DNA"/>
</dbReference>
<dbReference type="InterPro" id="IPR036271">
    <property type="entry name" value="Tet_transcr_reg_TetR-rel_C_sf"/>
</dbReference>
<evidence type="ECO:0000256" key="3">
    <source>
        <dbReference type="ARBA" id="ARBA00023163"/>
    </source>
</evidence>
<dbReference type="PANTHER" id="PTHR30055:SF234">
    <property type="entry name" value="HTH-TYPE TRANSCRIPTIONAL REGULATOR BETI"/>
    <property type="match status" value="1"/>
</dbReference>
<evidence type="ECO:0000256" key="4">
    <source>
        <dbReference type="PROSITE-ProRule" id="PRU00335"/>
    </source>
</evidence>
<dbReference type="SUPFAM" id="SSF48498">
    <property type="entry name" value="Tetracyclin repressor-like, C-terminal domain"/>
    <property type="match status" value="1"/>
</dbReference>
<evidence type="ECO:0000256" key="1">
    <source>
        <dbReference type="ARBA" id="ARBA00023015"/>
    </source>
</evidence>
<evidence type="ECO:0000256" key="2">
    <source>
        <dbReference type="ARBA" id="ARBA00023125"/>
    </source>
</evidence>
<dbReference type="Gene3D" id="1.10.10.60">
    <property type="entry name" value="Homeodomain-like"/>
    <property type="match status" value="1"/>
</dbReference>
<keyword evidence="7" id="KW-1185">Reference proteome</keyword>
<evidence type="ECO:0000313" key="7">
    <source>
        <dbReference type="Proteomes" id="UP000635387"/>
    </source>
</evidence>
<protein>
    <submittedName>
        <fullName evidence="6">TetR family transcriptional regulator</fullName>
    </submittedName>
</protein>
<dbReference type="Proteomes" id="UP000635387">
    <property type="component" value="Unassembled WGS sequence"/>
</dbReference>
<dbReference type="Gene3D" id="1.10.357.10">
    <property type="entry name" value="Tetracycline Repressor, domain 2"/>
    <property type="match status" value="1"/>
</dbReference>
<evidence type="ECO:0000313" key="6">
    <source>
        <dbReference type="EMBL" id="GHH13377.1"/>
    </source>
</evidence>
<gene>
    <name evidence="6" type="ORF">GCM10017790_26060</name>
</gene>
<feature type="DNA-binding region" description="H-T-H motif" evidence="4">
    <location>
        <begin position="35"/>
        <end position="54"/>
    </location>
</feature>
<dbReference type="InterPro" id="IPR009057">
    <property type="entry name" value="Homeodomain-like_sf"/>
</dbReference>
<dbReference type="InterPro" id="IPR001647">
    <property type="entry name" value="HTH_TetR"/>
</dbReference>
<comment type="caution">
    <text evidence="6">The sequence shown here is derived from an EMBL/GenBank/DDBJ whole genome shotgun (WGS) entry which is preliminary data.</text>
</comment>
<dbReference type="PANTHER" id="PTHR30055">
    <property type="entry name" value="HTH-TYPE TRANSCRIPTIONAL REGULATOR RUTR"/>
    <property type="match status" value="1"/>
</dbReference>
<dbReference type="InterPro" id="IPR025996">
    <property type="entry name" value="MT1864/Rv1816-like_C"/>
</dbReference>